<evidence type="ECO:0000313" key="1">
    <source>
        <dbReference type="EMBL" id="SUU89427.1"/>
    </source>
</evidence>
<gene>
    <name evidence="1" type="ORF">NCTC10684_02667</name>
</gene>
<proteinExistence type="predicted"/>
<dbReference type="AlphaFoldDB" id="A0A380WKB5"/>
<name>A0A380WKB5_AMIAI</name>
<evidence type="ECO:0000313" key="2">
    <source>
        <dbReference type="Proteomes" id="UP000254701"/>
    </source>
</evidence>
<organism evidence="1 2">
    <name type="scientific">Aminobacter aminovorans</name>
    <name type="common">Chelatobacter heintzii</name>
    <dbReference type="NCBI Taxonomy" id="83263"/>
    <lineage>
        <taxon>Bacteria</taxon>
        <taxon>Pseudomonadati</taxon>
        <taxon>Pseudomonadota</taxon>
        <taxon>Alphaproteobacteria</taxon>
        <taxon>Hyphomicrobiales</taxon>
        <taxon>Phyllobacteriaceae</taxon>
        <taxon>Aminobacter</taxon>
    </lineage>
</organism>
<dbReference type="Proteomes" id="UP000254701">
    <property type="component" value="Unassembled WGS sequence"/>
</dbReference>
<reference evidence="1 2" key="1">
    <citation type="submission" date="2018-06" db="EMBL/GenBank/DDBJ databases">
        <authorList>
            <consortium name="Pathogen Informatics"/>
            <person name="Doyle S."/>
        </authorList>
    </citation>
    <scope>NUCLEOTIDE SEQUENCE [LARGE SCALE GENOMIC DNA]</scope>
    <source>
        <strain evidence="1 2">NCTC10684</strain>
    </source>
</reference>
<dbReference type="EMBL" id="UFSM01000001">
    <property type="protein sequence ID" value="SUU89427.1"/>
    <property type="molecule type" value="Genomic_DNA"/>
</dbReference>
<dbReference type="RefSeq" id="WP_115731599.1">
    <property type="nucleotide sequence ID" value="NZ_BAAAVY010000002.1"/>
</dbReference>
<sequence length="69" mass="7625">MLQKVLTDYGVFTPGELDLIARVYEATLPSGATDEERESHASKLLRLFTTSGLKTEDELTAALRESLQP</sequence>
<accession>A0A380WKB5</accession>
<protein>
    <submittedName>
        <fullName evidence="1">Uncharacterized protein</fullName>
    </submittedName>
</protein>